<organism evidence="3 4">
    <name type="scientific">Photobacterium halotolerans</name>
    <dbReference type="NCBI Taxonomy" id="265726"/>
    <lineage>
        <taxon>Bacteria</taxon>
        <taxon>Pseudomonadati</taxon>
        <taxon>Pseudomonadota</taxon>
        <taxon>Gammaproteobacteria</taxon>
        <taxon>Vibrionales</taxon>
        <taxon>Vibrionaceae</taxon>
        <taxon>Photobacterium</taxon>
    </lineage>
</organism>
<dbReference type="NCBIfam" id="TIGR04306">
    <property type="entry name" value="salvage_TenA"/>
    <property type="match status" value="1"/>
</dbReference>
<comment type="catalytic activity">
    <reaction evidence="1">
        <text>thiamine + H2O = 5-(2-hydroxyethyl)-4-methylthiazole + 4-amino-5-hydroxymethyl-2-methylpyrimidine + H(+)</text>
        <dbReference type="Rhea" id="RHEA:17509"/>
        <dbReference type="ChEBI" id="CHEBI:15377"/>
        <dbReference type="ChEBI" id="CHEBI:15378"/>
        <dbReference type="ChEBI" id="CHEBI:16892"/>
        <dbReference type="ChEBI" id="CHEBI:17957"/>
        <dbReference type="ChEBI" id="CHEBI:18385"/>
        <dbReference type="EC" id="3.5.99.2"/>
    </reaction>
</comment>
<dbReference type="GO" id="GO:0005829">
    <property type="term" value="C:cytosol"/>
    <property type="evidence" value="ECO:0007669"/>
    <property type="project" value="TreeGrafter"/>
</dbReference>
<comment type="pathway">
    <text evidence="1">Cofactor biosynthesis; thiamine diphosphate biosynthesis.</text>
</comment>
<dbReference type="RefSeq" id="WP_046221182.1">
    <property type="nucleotide sequence ID" value="NZ_JWYV01000011.1"/>
</dbReference>
<comment type="catalytic activity">
    <reaction evidence="1">
        <text>4-amino-5-aminomethyl-2-methylpyrimidine + H2O = 4-amino-5-hydroxymethyl-2-methylpyrimidine + NH4(+)</text>
        <dbReference type="Rhea" id="RHEA:31799"/>
        <dbReference type="ChEBI" id="CHEBI:15377"/>
        <dbReference type="ChEBI" id="CHEBI:16892"/>
        <dbReference type="ChEBI" id="CHEBI:28938"/>
        <dbReference type="ChEBI" id="CHEBI:63416"/>
        <dbReference type="EC" id="3.5.99.2"/>
    </reaction>
</comment>
<name>A0A0F5VD31_9GAMM</name>
<keyword evidence="1" id="KW-0378">Hydrolase</keyword>
<reference evidence="3 4" key="1">
    <citation type="submission" date="2014-12" db="EMBL/GenBank/DDBJ databases">
        <title>Mercury Reductase activity and rhizosphere competence traits in the genome of root associated Photobacterium halotolerans MELD1.</title>
        <authorList>
            <person name="Mathew D.C."/>
            <person name="Huang C.-C."/>
        </authorList>
    </citation>
    <scope>NUCLEOTIDE SEQUENCE [LARGE SCALE GENOMIC DNA]</scope>
    <source>
        <strain evidence="3 4">MELD1</strain>
    </source>
</reference>
<keyword evidence="4" id="KW-1185">Reference proteome</keyword>
<dbReference type="InterPro" id="IPR027574">
    <property type="entry name" value="Thiaminase_II"/>
</dbReference>
<dbReference type="Proteomes" id="UP000033633">
    <property type="component" value="Unassembled WGS sequence"/>
</dbReference>
<evidence type="ECO:0000256" key="1">
    <source>
        <dbReference type="RuleBase" id="RU363093"/>
    </source>
</evidence>
<dbReference type="AlphaFoldDB" id="A0A0F5VD31"/>
<gene>
    <name evidence="3" type="ORF">KY46_13635</name>
</gene>
<evidence type="ECO:0000259" key="2">
    <source>
        <dbReference type="Pfam" id="PF03070"/>
    </source>
</evidence>
<dbReference type="InterPro" id="IPR004305">
    <property type="entry name" value="Thiaminase-2/PQQC"/>
</dbReference>
<comment type="caution">
    <text evidence="3">The sequence shown here is derived from an EMBL/GenBank/DDBJ whole genome shotgun (WGS) entry which is preliminary data.</text>
</comment>
<keyword evidence="1" id="KW-0784">Thiamine biosynthesis</keyword>
<dbReference type="SUPFAM" id="SSF48613">
    <property type="entry name" value="Heme oxygenase-like"/>
    <property type="match status" value="1"/>
</dbReference>
<dbReference type="GO" id="GO:0050334">
    <property type="term" value="F:thiaminase activity"/>
    <property type="evidence" value="ECO:0007669"/>
    <property type="project" value="UniProtKB-EC"/>
</dbReference>
<dbReference type="InterPro" id="IPR050967">
    <property type="entry name" value="Thiamine_Salvage_TenA"/>
</dbReference>
<dbReference type="PANTHER" id="PTHR43198">
    <property type="entry name" value="BIFUNCTIONAL TH2 PROTEIN"/>
    <property type="match status" value="1"/>
</dbReference>
<dbReference type="EC" id="3.5.99.2" evidence="1"/>
<protein>
    <recommendedName>
        <fullName evidence="1">Aminopyrimidine aminohydrolase</fullName>
        <ecNumber evidence="1">3.5.99.2</ecNumber>
    </recommendedName>
</protein>
<evidence type="ECO:0000313" key="3">
    <source>
        <dbReference type="EMBL" id="KKC99404.1"/>
    </source>
</evidence>
<dbReference type="STRING" id="265726.KY46_13635"/>
<dbReference type="EMBL" id="JWYV01000011">
    <property type="protein sequence ID" value="KKC99404.1"/>
    <property type="molecule type" value="Genomic_DNA"/>
</dbReference>
<comment type="similarity">
    <text evidence="1">Belongs to the TenA family.</text>
</comment>
<dbReference type="GO" id="GO:0009229">
    <property type="term" value="P:thiamine diphosphate biosynthetic process"/>
    <property type="evidence" value="ECO:0007669"/>
    <property type="project" value="UniProtKB-UniPathway"/>
</dbReference>
<proteinExistence type="inferred from homology"/>
<feature type="domain" description="Thiaminase-2/PQQC" evidence="2">
    <location>
        <begin position="10"/>
        <end position="218"/>
    </location>
</feature>
<dbReference type="OrthoDB" id="34166at2"/>
<accession>A0A0F5VD31</accession>
<dbReference type="Gene3D" id="1.20.910.10">
    <property type="entry name" value="Heme oxygenase-like"/>
    <property type="match status" value="1"/>
</dbReference>
<dbReference type="InterPro" id="IPR016084">
    <property type="entry name" value="Haem_Oase-like_multi-hlx"/>
</dbReference>
<dbReference type="GO" id="GO:0009228">
    <property type="term" value="P:thiamine biosynthetic process"/>
    <property type="evidence" value="ECO:0007669"/>
    <property type="project" value="UniProtKB-KW"/>
</dbReference>
<dbReference type="PATRIC" id="fig|265726.11.peg.960"/>
<sequence length="220" mass="24878">MKHQDLIDACQDDWQAYTHHHFVAQLAQGSLPSTAYLHYLKQDFLFLKHYARAYALAIYKATTLEEMRRPLPSLQALIGSEMHHHVTYCQQWGLTESDMEAEAEDVGTVAYTRYVLDTGMAGDLTDLFTALAPCAIGYAMIGERLIKAPDTRIQGNPYASWIQLYGGDSFQHDVQTSIQHLDELLEPVSLVSPRGQQLINIFRTATRMEIAFWQQGLDAA</sequence>
<dbReference type="Pfam" id="PF03070">
    <property type="entry name" value="TENA_THI-4"/>
    <property type="match status" value="1"/>
</dbReference>
<evidence type="ECO:0000313" key="4">
    <source>
        <dbReference type="Proteomes" id="UP000033633"/>
    </source>
</evidence>
<dbReference type="UniPathway" id="UPA00060"/>
<dbReference type="PANTHER" id="PTHR43198:SF2">
    <property type="entry name" value="SI:CH1073-67J19.1-RELATED"/>
    <property type="match status" value="1"/>
</dbReference>
<comment type="function">
    <text evidence="1">Catalyzes an amino-pyrimidine hydrolysis reaction at the C5' of the pyrimidine moiety of thiamine compounds, a reaction that is part of a thiamine salvage pathway.</text>
</comment>
<dbReference type="CDD" id="cd19367">
    <property type="entry name" value="TenA_C_ScTHI20-like"/>
    <property type="match status" value="1"/>
</dbReference>